<dbReference type="RefSeq" id="WP_093827962.1">
    <property type="nucleotide sequence ID" value="NZ_FOLQ01000005.1"/>
</dbReference>
<dbReference type="STRING" id="662367.SAMN05216167_105401"/>
<keyword evidence="6" id="KW-1185">Reference proteome</keyword>
<proteinExistence type="inferred from homology"/>
<dbReference type="Proteomes" id="UP000198598">
    <property type="component" value="Unassembled WGS sequence"/>
</dbReference>
<organism evidence="5 6">
    <name type="scientific">Spirosoma endophyticum</name>
    <dbReference type="NCBI Taxonomy" id="662367"/>
    <lineage>
        <taxon>Bacteria</taxon>
        <taxon>Pseudomonadati</taxon>
        <taxon>Bacteroidota</taxon>
        <taxon>Cytophagia</taxon>
        <taxon>Cytophagales</taxon>
        <taxon>Cytophagaceae</taxon>
        <taxon>Spirosoma</taxon>
    </lineage>
</organism>
<name>A0A1I1TAD8_9BACT</name>
<reference evidence="5 6" key="1">
    <citation type="submission" date="2016-10" db="EMBL/GenBank/DDBJ databases">
        <authorList>
            <person name="de Groot N.N."/>
        </authorList>
    </citation>
    <scope>NUCLEOTIDE SEQUENCE [LARGE SCALE GENOMIC DNA]</scope>
    <source>
        <strain evidence="5 6">DSM 26130</strain>
    </source>
</reference>
<evidence type="ECO:0000256" key="1">
    <source>
        <dbReference type="ARBA" id="ARBA00006739"/>
    </source>
</evidence>
<gene>
    <name evidence="5" type="ORF">SAMN05216167_105401</name>
</gene>
<dbReference type="PANTHER" id="PTHR43179:SF12">
    <property type="entry name" value="GALACTOFURANOSYLTRANSFERASE GLFT2"/>
    <property type="match status" value="1"/>
</dbReference>
<feature type="domain" description="Glycosyltransferase 2-like" evidence="4">
    <location>
        <begin position="12"/>
        <end position="114"/>
    </location>
</feature>
<dbReference type="SUPFAM" id="SSF53448">
    <property type="entry name" value="Nucleotide-diphospho-sugar transferases"/>
    <property type="match status" value="1"/>
</dbReference>
<evidence type="ECO:0000256" key="3">
    <source>
        <dbReference type="ARBA" id="ARBA00022679"/>
    </source>
</evidence>
<dbReference type="Gene3D" id="3.90.550.10">
    <property type="entry name" value="Spore Coat Polysaccharide Biosynthesis Protein SpsA, Chain A"/>
    <property type="match status" value="1"/>
</dbReference>
<accession>A0A1I1TAD8</accession>
<evidence type="ECO:0000259" key="4">
    <source>
        <dbReference type="Pfam" id="PF00535"/>
    </source>
</evidence>
<dbReference type="Pfam" id="PF00535">
    <property type="entry name" value="Glycos_transf_2"/>
    <property type="match status" value="1"/>
</dbReference>
<evidence type="ECO:0000313" key="5">
    <source>
        <dbReference type="EMBL" id="SFD55559.1"/>
    </source>
</evidence>
<dbReference type="GO" id="GO:0016757">
    <property type="term" value="F:glycosyltransferase activity"/>
    <property type="evidence" value="ECO:0007669"/>
    <property type="project" value="UniProtKB-KW"/>
</dbReference>
<keyword evidence="2" id="KW-0328">Glycosyltransferase</keyword>
<dbReference type="AlphaFoldDB" id="A0A1I1TAD8"/>
<evidence type="ECO:0000313" key="6">
    <source>
        <dbReference type="Proteomes" id="UP000198598"/>
    </source>
</evidence>
<sequence>MAFDKYSIAGSVILYNSNMQVIKNIHSYIDQINHLFVIDNSEKVNYELVEKIKMISNITYIYNGSNLGVAYALNQAANMAIRFGYQFLLTMDDDTYFPSDGIQKMLAYVNQHGIEKLGIIASQCNPQLFDNTVRIVPYTITSGNLLNLSAYKECGHFMNELFIDSVDHEYCFRLKKYGYTITEINSIQLDHKLGKQKQVKILGYRLPIYWGSHNPLRIYYKTRNGIFSIKKYELVSLETKYIFFKEILKDFFKIIFLENKKKVRLLLFIKGLHDGWKANLGKRTFKM</sequence>
<dbReference type="PANTHER" id="PTHR43179">
    <property type="entry name" value="RHAMNOSYLTRANSFERASE WBBL"/>
    <property type="match status" value="1"/>
</dbReference>
<evidence type="ECO:0000256" key="2">
    <source>
        <dbReference type="ARBA" id="ARBA00022676"/>
    </source>
</evidence>
<comment type="similarity">
    <text evidence="1">Belongs to the glycosyltransferase 2 family.</text>
</comment>
<keyword evidence="3 5" id="KW-0808">Transferase</keyword>
<dbReference type="InterPro" id="IPR001173">
    <property type="entry name" value="Glyco_trans_2-like"/>
</dbReference>
<dbReference type="EMBL" id="FOLQ01000005">
    <property type="protein sequence ID" value="SFD55559.1"/>
    <property type="molecule type" value="Genomic_DNA"/>
</dbReference>
<dbReference type="InterPro" id="IPR029044">
    <property type="entry name" value="Nucleotide-diphossugar_trans"/>
</dbReference>
<protein>
    <submittedName>
        <fullName evidence="5">Rhamnosyltransferase</fullName>
    </submittedName>
</protein>
<dbReference type="OrthoDB" id="9771846at2"/>